<sequence>MVKPLSELELNVPATVAFLRGSDKDLKSLKDLGLRTGSQITVLHRGEGDSLLVAIGETRIGVNFDLAKNILVN</sequence>
<accession>A0ABT7IMQ3</accession>
<name>A0ABT7IMQ3_9BURK</name>
<evidence type="ECO:0000256" key="1">
    <source>
        <dbReference type="ARBA" id="ARBA00023004"/>
    </source>
</evidence>
<comment type="caution">
    <text evidence="3">The sequence shown here is derived from an EMBL/GenBank/DDBJ whole genome shotgun (WGS) entry which is preliminary data.</text>
</comment>
<protein>
    <submittedName>
        <fullName evidence="3">FeoA family protein</fullName>
    </submittedName>
</protein>
<evidence type="ECO:0000313" key="3">
    <source>
        <dbReference type="EMBL" id="MDL2059654.1"/>
    </source>
</evidence>
<keyword evidence="4" id="KW-1185">Reference proteome</keyword>
<dbReference type="RefSeq" id="WP_243376543.1">
    <property type="nucleotide sequence ID" value="NZ_JAKZJU020000001.1"/>
</dbReference>
<dbReference type="InterPro" id="IPR007167">
    <property type="entry name" value="Fe-transptr_FeoA-like"/>
</dbReference>
<organism evidence="3 4">
    <name type="scientific">Mesosutterella faecium</name>
    <dbReference type="NCBI Taxonomy" id="2925194"/>
    <lineage>
        <taxon>Bacteria</taxon>
        <taxon>Pseudomonadati</taxon>
        <taxon>Pseudomonadota</taxon>
        <taxon>Betaproteobacteria</taxon>
        <taxon>Burkholderiales</taxon>
        <taxon>Sutterellaceae</taxon>
        <taxon>Mesosutterella</taxon>
    </lineage>
</organism>
<feature type="domain" description="Ferrous iron transporter FeoA-like" evidence="2">
    <location>
        <begin position="3"/>
        <end position="73"/>
    </location>
</feature>
<dbReference type="EMBL" id="JAKZJU020000001">
    <property type="protein sequence ID" value="MDL2059654.1"/>
    <property type="molecule type" value="Genomic_DNA"/>
</dbReference>
<dbReference type="SMART" id="SM00899">
    <property type="entry name" value="FeoA"/>
    <property type="match status" value="1"/>
</dbReference>
<dbReference type="Proteomes" id="UP001165481">
    <property type="component" value="Unassembled WGS sequence"/>
</dbReference>
<dbReference type="SUPFAM" id="SSF50037">
    <property type="entry name" value="C-terminal domain of transcriptional repressors"/>
    <property type="match status" value="1"/>
</dbReference>
<reference evidence="3" key="1">
    <citation type="submission" date="2023-03" db="EMBL/GenBank/DDBJ databases">
        <title>Mesosutterella sp. nov. isolated from porcine feces.</title>
        <authorList>
            <person name="Yu S."/>
        </authorList>
    </citation>
    <scope>NUCLEOTIDE SEQUENCE</scope>
    <source>
        <strain evidence="3">AGMB02718</strain>
    </source>
</reference>
<dbReference type="Pfam" id="PF04023">
    <property type="entry name" value="FeoA"/>
    <property type="match status" value="1"/>
</dbReference>
<gene>
    <name evidence="3" type="ORF">MUN46_006900</name>
</gene>
<dbReference type="InterPro" id="IPR008988">
    <property type="entry name" value="Transcriptional_repressor_C"/>
</dbReference>
<dbReference type="InterPro" id="IPR038157">
    <property type="entry name" value="FeoA_core_dom"/>
</dbReference>
<evidence type="ECO:0000259" key="2">
    <source>
        <dbReference type="SMART" id="SM00899"/>
    </source>
</evidence>
<dbReference type="Gene3D" id="2.30.30.90">
    <property type="match status" value="1"/>
</dbReference>
<evidence type="ECO:0000313" key="4">
    <source>
        <dbReference type="Proteomes" id="UP001165481"/>
    </source>
</evidence>
<proteinExistence type="predicted"/>
<keyword evidence="1" id="KW-0408">Iron</keyword>